<sequence length="54" mass="6088">ICIDGSSLCYYDLRDWRLFIDTSKASLKAVLFIIGNVLHSISMSHTAHIKYGIT</sequence>
<dbReference type="Proteomes" id="UP000595437">
    <property type="component" value="Chromosome 3"/>
</dbReference>
<dbReference type="AlphaFoldDB" id="A0A7T8KB64"/>
<reference evidence="2" key="1">
    <citation type="submission" date="2021-01" db="EMBL/GenBank/DDBJ databases">
        <title>Caligus Genome Assembly.</title>
        <authorList>
            <person name="Gallardo-Escarate C."/>
        </authorList>
    </citation>
    <scope>NUCLEOTIDE SEQUENCE [LARGE SCALE GENOMIC DNA]</scope>
</reference>
<evidence type="ECO:0000313" key="2">
    <source>
        <dbReference type="Proteomes" id="UP000595437"/>
    </source>
</evidence>
<accession>A0A7T8KB64</accession>
<proteinExistence type="predicted"/>
<evidence type="ECO:0000313" key="1">
    <source>
        <dbReference type="EMBL" id="QQP52691.1"/>
    </source>
</evidence>
<protein>
    <submittedName>
        <fullName evidence="1">Uncharacterized protein</fullName>
    </submittedName>
</protein>
<feature type="non-terminal residue" evidence="1">
    <location>
        <position position="1"/>
    </location>
</feature>
<organism evidence="1 2">
    <name type="scientific">Caligus rogercresseyi</name>
    <name type="common">Sea louse</name>
    <dbReference type="NCBI Taxonomy" id="217165"/>
    <lineage>
        <taxon>Eukaryota</taxon>
        <taxon>Metazoa</taxon>
        <taxon>Ecdysozoa</taxon>
        <taxon>Arthropoda</taxon>
        <taxon>Crustacea</taxon>
        <taxon>Multicrustacea</taxon>
        <taxon>Hexanauplia</taxon>
        <taxon>Copepoda</taxon>
        <taxon>Siphonostomatoida</taxon>
        <taxon>Caligidae</taxon>
        <taxon>Caligus</taxon>
    </lineage>
</organism>
<feature type="non-terminal residue" evidence="1">
    <location>
        <position position="54"/>
    </location>
</feature>
<keyword evidence="2" id="KW-1185">Reference proteome</keyword>
<name>A0A7T8KB64_CALRO</name>
<dbReference type="EMBL" id="CP045892">
    <property type="protein sequence ID" value="QQP52691.1"/>
    <property type="molecule type" value="Genomic_DNA"/>
</dbReference>
<gene>
    <name evidence="1" type="ORF">FKW44_004918</name>
</gene>